<evidence type="ECO:0000313" key="6">
    <source>
        <dbReference type="EMBL" id="EFO99758.1"/>
    </source>
</evidence>
<name>E3LK34_CAERE</name>
<feature type="compositionally biased region" description="Acidic residues" evidence="4">
    <location>
        <begin position="771"/>
        <end position="783"/>
    </location>
</feature>
<keyword evidence="3" id="KW-0539">Nucleus</keyword>
<accession>E3LK34</accession>
<feature type="region of interest" description="Disordered" evidence="4">
    <location>
        <begin position="612"/>
        <end position="645"/>
    </location>
</feature>
<dbReference type="Proteomes" id="UP000008281">
    <property type="component" value="Unassembled WGS sequence"/>
</dbReference>
<dbReference type="Pfam" id="PF04802">
    <property type="entry name" value="PP4R3"/>
    <property type="match status" value="1"/>
</dbReference>
<proteinExistence type="inferred from homology"/>
<evidence type="ECO:0000256" key="1">
    <source>
        <dbReference type="ARBA" id="ARBA00004123"/>
    </source>
</evidence>
<feature type="compositionally biased region" description="Basic and acidic residues" evidence="4">
    <location>
        <begin position="848"/>
        <end position="869"/>
    </location>
</feature>
<feature type="compositionally biased region" description="Basic and acidic residues" evidence="4">
    <location>
        <begin position="797"/>
        <end position="811"/>
    </location>
</feature>
<dbReference type="InParanoid" id="E3LK34"/>
<dbReference type="HOGENOM" id="CLU_004909_2_0_1"/>
<comment type="similarity">
    <text evidence="2">Belongs to the SMEK family.</text>
</comment>
<dbReference type="Gene3D" id="2.30.29.30">
    <property type="entry name" value="Pleckstrin-homology domain (PH domain)/Phosphotyrosine-binding domain (PTB)"/>
    <property type="match status" value="1"/>
</dbReference>
<dbReference type="EMBL" id="DS268410">
    <property type="protein sequence ID" value="EFO99758.1"/>
    <property type="molecule type" value="Genomic_DNA"/>
</dbReference>
<dbReference type="InterPro" id="IPR011989">
    <property type="entry name" value="ARM-like"/>
</dbReference>
<feature type="region of interest" description="Disordered" evidence="4">
    <location>
        <begin position="657"/>
        <end position="683"/>
    </location>
</feature>
<dbReference type="OrthoDB" id="27483at2759"/>
<feature type="compositionally biased region" description="Low complexity" evidence="4">
    <location>
        <begin position="725"/>
        <end position="745"/>
    </location>
</feature>
<dbReference type="PANTHER" id="PTHR23318">
    <property type="entry name" value="ATP SYNTHASE GAMMA-RELATED"/>
    <property type="match status" value="1"/>
</dbReference>
<protein>
    <submittedName>
        <fullName evidence="6">CRE-SMK-1 protein</fullName>
    </submittedName>
</protein>
<feature type="compositionally biased region" description="Polar residues" evidence="4">
    <location>
        <begin position="872"/>
        <end position="881"/>
    </location>
</feature>
<feature type="region of interest" description="Disordered" evidence="4">
    <location>
        <begin position="719"/>
        <end position="881"/>
    </location>
</feature>
<feature type="compositionally biased region" description="Acidic residues" evidence="4">
    <location>
        <begin position="69"/>
        <end position="79"/>
    </location>
</feature>
<feature type="compositionally biased region" description="Polar residues" evidence="4">
    <location>
        <begin position="829"/>
        <end position="838"/>
    </location>
</feature>
<dbReference type="GO" id="GO:0072542">
    <property type="term" value="F:protein phosphatase activator activity"/>
    <property type="evidence" value="ECO:0007669"/>
    <property type="project" value="TreeGrafter"/>
</dbReference>
<dbReference type="GO" id="GO:0005654">
    <property type="term" value="C:nucleoplasm"/>
    <property type="evidence" value="ECO:0007669"/>
    <property type="project" value="TreeGrafter"/>
</dbReference>
<feature type="region of interest" description="Disordered" evidence="4">
    <location>
        <begin position="60"/>
        <end position="86"/>
    </location>
</feature>
<dbReference type="eggNOG" id="KOG2175">
    <property type="taxonomic scope" value="Eukaryota"/>
</dbReference>
<sequence length="881" mass="99931">MFFFILLLAIVVFALLYTFYLVVFLETLIVWSETDVMDLALSFQEKSGCEELWQKICEVQGRDPGDPDATFDDGDDSDAGDMASSASRLSLPPIEIGRLSELDALLHMHLSSNSAREKMTMAIENDNVVSKLCEVFRMCEDIEHTEGLRTFYSIVKNLFMLNRNTVIEMLLDDSNIKEVIGMFEFDPAYKHPRKHRDFVYKKAKYREVLNITSDELCDKIHRLYRAQYIQDACLPSLGLFEENLLSTLGSHVFFCRVDIVSMLQKDKKAMSELFGQLKSDETEVIRRRDLVLFLKEMISLSTSIPSNGPAATKETFFKVLQNMCNSDILDSLEPSFKSPDHETRAVMVDVLRTMVDSNAQMIRDYLLKQAKNKDKNEDVLLNRMINHLLTDIDVHLTSGSEMILVSKFLNQFSIKIMKTLLDPENMTTVKSERSEFLHLFYNRCFDTLLKPMLENVSGGVIKKDDYMMANRQSVVLRLLTFCVEHHSFSMRQRCVSNDLMNKVLVLLKSKHSFLVLSALKLLQRVVSVKDDKYIRYIVKEKVIDPVMECFRKNGNRYNIINSAVLHLFDFVKSEDVRPIIKYVVENHMEIVESVNYVKTFKEIKIRYDQHRDREETMSVRSEDNSMASPRSFRKDRNEDQWFDEDEGDLEVGTMLESIEKDSVTVSPKKEESGQRKTGIEPMFPSLLKRKNAFDEDESPVFGGGSAAVINNSEKKIVIKVNSDNSSSRTPSPSSSPRASSSSPGPSREDEVTSSQNNKESSPTPTVKSLVDYDESDDSDEELPSPDAVPSSSTGSPESDKESVKDGKKVDSPEYNDVSSTSNEEKYDSGNGSSVTNENGGEGVSAQEFSRKRTSDGCDPNDPKRSRTEESAPATNPTVSEV</sequence>
<dbReference type="InterPro" id="IPR011993">
    <property type="entry name" value="PH-like_dom_sf"/>
</dbReference>
<feature type="compositionally biased region" description="Basic and acidic residues" evidence="4">
    <location>
        <begin position="657"/>
        <end position="678"/>
    </location>
</feature>
<evidence type="ECO:0000313" key="7">
    <source>
        <dbReference type="Proteomes" id="UP000008281"/>
    </source>
</evidence>
<evidence type="ECO:0000256" key="3">
    <source>
        <dbReference type="ARBA" id="ARBA00023242"/>
    </source>
</evidence>
<gene>
    <name evidence="6" type="primary">Cre-smk-1</name>
    <name evidence="6" type="ORF">CRE_18762</name>
</gene>
<dbReference type="PANTHER" id="PTHR23318:SF0">
    <property type="entry name" value="SERINE_THREONINE-PROTEIN PHOSPHATASE 4 REGULATORY SUBUNIT 3"/>
    <property type="match status" value="1"/>
</dbReference>
<keyword evidence="7" id="KW-1185">Reference proteome</keyword>
<evidence type="ECO:0000256" key="2">
    <source>
        <dbReference type="ARBA" id="ARBA00008809"/>
    </source>
</evidence>
<dbReference type="AlphaFoldDB" id="E3LK34"/>
<feature type="compositionally biased region" description="Polar residues" evidence="4">
    <location>
        <begin position="752"/>
        <end position="766"/>
    </location>
</feature>
<organism evidence="7">
    <name type="scientific">Caenorhabditis remanei</name>
    <name type="common">Caenorhabditis vulgaris</name>
    <dbReference type="NCBI Taxonomy" id="31234"/>
    <lineage>
        <taxon>Eukaryota</taxon>
        <taxon>Metazoa</taxon>
        <taxon>Ecdysozoa</taxon>
        <taxon>Nematoda</taxon>
        <taxon>Chromadorea</taxon>
        <taxon>Rhabditida</taxon>
        <taxon>Rhabditina</taxon>
        <taxon>Rhabditomorpha</taxon>
        <taxon>Rhabditoidea</taxon>
        <taxon>Rhabditidae</taxon>
        <taxon>Peloderinae</taxon>
        <taxon>Caenorhabditis</taxon>
    </lineage>
</organism>
<dbReference type="GO" id="GO:0030289">
    <property type="term" value="C:protein phosphatase 4 complex"/>
    <property type="evidence" value="ECO:0007669"/>
    <property type="project" value="TreeGrafter"/>
</dbReference>
<comment type="subcellular location">
    <subcellularLocation>
        <location evidence="1">Nucleus</location>
    </subcellularLocation>
</comment>
<dbReference type="STRING" id="31234.E3LK34"/>
<dbReference type="Gene3D" id="1.25.10.10">
    <property type="entry name" value="Leucine-rich Repeat Variant"/>
    <property type="match status" value="1"/>
</dbReference>
<reference evidence="6" key="1">
    <citation type="submission" date="2007-07" db="EMBL/GenBank/DDBJ databases">
        <title>PCAP assembly of the Caenorhabditis remanei genome.</title>
        <authorList>
            <consortium name="The Caenorhabditis remanei Sequencing Consortium"/>
            <person name="Wilson R.K."/>
        </authorList>
    </citation>
    <scope>NUCLEOTIDE SEQUENCE [LARGE SCALE GENOMIC DNA]</scope>
    <source>
        <strain evidence="6">PB4641</strain>
    </source>
</reference>
<dbReference type="InterPro" id="IPR051137">
    <property type="entry name" value="PP4R3-like"/>
</dbReference>
<feature type="compositionally biased region" description="Basic and acidic residues" evidence="4">
    <location>
        <begin position="612"/>
        <end position="623"/>
    </location>
</feature>
<dbReference type="SUPFAM" id="SSF48371">
    <property type="entry name" value="ARM repeat"/>
    <property type="match status" value="1"/>
</dbReference>
<dbReference type="FunCoup" id="E3LK34">
    <property type="interactions" value="3341"/>
</dbReference>
<evidence type="ECO:0000256" key="4">
    <source>
        <dbReference type="SAM" id="MobiDB-lite"/>
    </source>
</evidence>
<dbReference type="OMA" id="HFFYKHC"/>
<dbReference type="InterPro" id="IPR016024">
    <property type="entry name" value="ARM-type_fold"/>
</dbReference>
<evidence type="ECO:0000259" key="5">
    <source>
        <dbReference type="Pfam" id="PF04802"/>
    </source>
</evidence>
<dbReference type="InterPro" id="IPR006887">
    <property type="entry name" value="P4R3-like_central_dom"/>
</dbReference>
<dbReference type="GO" id="GO:0006974">
    <property type="term" value="P:DNA damage response"/>
    <property type="evidence" value="ECO:0007669"/>
    <property type="project" value="TreeGrafter"/>
</dbReference>
<feature type="domain" description="Serine/threonine-protein phosphatase 4 regulatory subunit 3-like central" evidence="5">
    <location>
        <begin position="104"/>
        <end position="609"/>
    </location>
</feature>